<evidence type="ECO:0000313" key="3">
    <source>
        <dbReference type="Proteomes" id="UP000647017"/>
    </source>
</evidence>
<keyword evidence="3" id="KW-1185">Reference proteome</keyword>
<feature type="region of interest" description="Disordered" evidence="1">
    <location>
        <begin position="617"/>
        <end position="656"/>
    </location>
</feature>
<proteinExistence type="predicted"/>
<accession>A0ABQ4HMD5</accession>
<comment type="caution">
    <text evidence="2">The sequence shown here is derived from an EMBL/GenBank/DDBJ whole genome shotgun (WGS) entry which is preliminary data.</text>
</comment>
<evidence type="ECO:0000256" key="1">
    <source>
        <dbReference type="SAM" id="MobiDB-lite"/>
    </source>
</evidence>
<dbReference type="InterPro" id="IPR026337">
    <property type="entry name" value="AKG_HExxH"/>
</dbReference>
<organism evidence="2 3">
    <name type="scientific">Micromonospora andamanensis</name>
    <dbReference type="NCBI Taxonomy" id="1287068"/>
    <lineage>
        <taxon>Bacteria</taxon>
        <taxon>Bacillati</taxon>
        <taxon>Actinomycetota</taxon>
        <taxon>Actinomycetes</taxon>
        <taxon>Micromonosporales</taxon>
        <taxon>Micromonosporaceae</taxon>
        <taxon>Micromonospora</taxon>
    </lineage>
</organism>
<dbReference type="NCBIfam" id="TIGR04267">
    <property type="entry name" value="mod_HExxH"/>
    <property type="match status" value="1"/>
</dbReference>
<protein>
    <submittedName>
        <fullName evidence="2">HEXXH motif domain-containing protein</fullName>
    </submittedName>
</protein>
<dbReference type="RefSeq" id="WP_203997464.1">
    <property type="nucleotide sequence ID" value="NZ_BOOZ01000001.1"/>
</dbReference>
<dbReference type="EMBL" id="BOOZ01000001">
    <property type="protein sequence ID" value="GIJ06804.1"/>
    <property type="molecule type" value="Genomic_DNA"/>
</dbReference>
<feature type="compositionally biased region" description="Pro residues" evidence="1">
    <location>
        <begin position="619"/>
        <end position="633"/>
    </location>
</feature>
<evidence type="ECO:0000313" key="2">
    <source>
        <dbReference type="EMBL" id="GIJ06804.1"/>
    </source>
</evidence>
<name>A0ABQ4HMD5_9ACTN</name>
<sequence>MSGYHRLRPADLDALAAGPGSVDLVRTLRAGQVSKRMLQLRAVLDLAGPEQTGASFALLTAAARRNPAVGPELLALPHTGAWLAVTLRRLRQRPDHRTIAATSGRTTAGLDLPPEADRPAEADLGYLGALAVTAAIRAGLDFELTLAAPDGAVFLPLLGRARCGGGPVTVSRSGDRVRVGSVEVPVPDDEGPPRAGVDTADWSGLHRLTSSADGLSIELWLDDLDPYRDCHRLCATGRLDAIVVGRWQRMLDEAWPILVRHHRSHAEAISAGLRTVVPLQSDSASAGVNVTSMDAFGAVSMTPPADGTALALGLLHEFQHAKLGAAIDIEPLHDAEDRRYYYAPWRDDPRPLGAALHGVYAFVAVTEFWRTRRTVLPRGRTRLAEVEFARWRDRVARTCADIRAYGRLTAAGRRFVAGLGEVIDGWRDEVVPAEATVLAREAADDHWTVWRLRNRRPEARLVRQLAEAWRAGAACPAITVPVAVRPADGRWLSRSPRLDLVRLRLADPARFERLRSGAERLADALAEASEGDLALAAGDHLAARGWYQRQLRQQPDQVAAWVGMTLADGRLPTAEAAMRADPELCRAVLCAVAESTAAPDPLELSRWLAPVTCVAVADGPPPAGSAPSEPPPGVASGTVRQGGPQPVRSVAAQDRS</sequence>
<dbReference type="Proteomes" id="UP000647017">
    <property type="component" value="Unassembled WGS sequence"/>
</dbReference>
<reference evidence="2 3" key="1">
    <citation type="submission" date="2021-01" db="EMBL/GenBank/DDBJ databases">
        <title>Whole genome shotgun sequence of Verrucosispora andamanensis NBRC 109075.</title>
        <authorList>
            <person name="Komaki H."/>
            <person name="Tamura T."/>
        </authorList>
    </citation>
    <scope>NUCLEOTIDE SEQUENCE [LARGE SCALE GENOMIC DNA]</scope>
    <source>
        <strain evidence="2 3">NBRC 109075</strain>
    </source>
</reference>
<gene>
    <name evidence="2" type="ORF">Van01_00180</name>
</gene>